<dbReference type="InterPro" id="IPR022148">
    <property type="entry name" value="CopG_antitoxin"/>
</dbReference>
<evidence type="ECO:0000313" key="1">
    <source>
        <dbReference type="EMBL" id="OGK19231.1"/>
    </source>
</evidence>
<dbReference type="Pfam" id="PF12441">
    <property type="entry name" value="CopG_antitoxin"/>
    <property type="match status" value="1"/>
</dbReference>
<proteinExistence type="predicted"/>
<gene>
    <name evidence="1" type="ORF">A2799_03050</name>
</gene>
<reference evidence="1 2" key="1">
    <citation type="journal article" date="2016" name="Nat. Commun.">
        <title>Thousands of microbial genomes shed light on interconnected biogeochemical processes in an aquifer system.</title>
        <authorList>
            <person name="Anantharaman K."/>
            <person name="Brown C.T."/>
            <person name="Hug L.A."/>
            <person name="Sharon I."/>
            <person name="Castelle C.J."/>
            <person name="Probst A.J."/>
            <person name="Thomas B.C."/>
            <person name="Singh A."/>
            <person name="Wilkins M.J."/>
            <person name="Karaoz U."/>
            <person name="Brodie E.L."/>
            <person name="Williams K.H."/>
            <person name="Hubbard S.S."/>
            <person name="Banfield J.F."/>
        </authorList>
    </citation>
    <scope>NUCLEOTIDE SEQUENCE [LARGE SCALE GENOMIC DNA]</scope>
</reference>
<evidence type="ECO:0008006" key="3">
    <source>
        <dbReference type="Google" id="ProtNLM"/>
    </source>
</evidence>
<accession>A0A1F7GJX6</accession>
<dbReference type="Proteomes" id="UP000176850">
    <property type="component" value="Unassembled WGS sequence"/>
</dbReference>
<dbReference type="EMBL" id="MFZH01000015">
    <property type="protein sequence ID" value="OGK19231.1"/>
    <property type="molecule type" value="Genomic_DNA"/>
</dbReference>
<comment type="caution">
    <text evidence="1">The sequence shown here is derived from an EMBL/GenBank/DDBJ whole genome shotgun (WGS) entry which is preliminary data.</text>
</comment>
<protein>
    <recommendedName>
        <fullName evidence="3">CopG family transcriptional regulator</fullName>
    </recommendedName>
</protein>
<organism evidence="1 2">
    <name type="scientific">Candidatus Roizmanbacteria bacterium RIFCSPHIGHO2_01_FULL_39_24</name>
    <dbReference type="NCBI Taxonomy" id="1802032"/>
    <lineage>
        <taxon>Bacteria</taxon>
        <taxon>Candidatus Roizmaniibacteriota</taxon>
    </lineage>
</organism>
<sequence>MKKLKKIPNFKNENEERKFWATHDSTEYVDWSKAERVIFPNLKPSTETISLRIPEYLLARIKEIANFKDVPYQSLMKIFLAEKVEEALRKS</sequence>
<evidence type="ECO:0000313" key="2">
    <source>
        <dbReference type="Proteomes" id="UP000176850"/>
    </source>
</evidence>
<name>A0A1F7GJX6_9BACT</name>
<dbReference type="AlphaFoldDB" id="A0A1F7GJX6"/>